<proteinExistence type="predicted"/>
<reference evidence="1" key="1">
    <citation type="submission" date="2020-05" db="EMBL/GenBank/DDBJ databases">
        <authorList>
            <person name="Chiriac C."/>
            <person name="Salcher M."/>
            <person name="Ghai R."/>
            <person name="Kavagutti S V."/>
        </authorList>
    </citation>
    <scope>NUCLEOTIDE SEQUENCE</scope>
</reference>
<dbReference type="EMBL" id="CAFBNE010000004">
    <property type="protein sequence ID" value="CAB4930608.1"/>
    <property type="molecule type" value="Genomic_DNA"/>
</dbReference>
<gene>
    <name evidence="1" type="ORF">UFOPK3772_00229</name>
</gene>
<accession>A0A6J7IHE7</accession>
<dbReference type="AlphaFoldDB" id="A0A6J7IHE7"/>
<protein>
    <submittedName>
        <fullName evidence="1">Unannotated protein</fullName>
    </submittedName>
</protein>
<evidence type="ECO:0000313" key="1">
    <source>
        <dbReference type="EMBL" id="CAB4930608.1"/>
    </source>
</evidence>
<name>A0A6J7IHE7_9ZZZZ</name>
<organism evidence="1">
    <name type="scientific">freshwater metagenome</name>
    <dbReference type="NCBI Taxonomy" id="449393"/>
    <lineage>
        <taxon>unclassified sequences</taxon>
        <taxon>metagenomes</taxon>
        <taxon>ecological metagenomes</taxon>
    </lineage>
</organism>
<sequence length="153" mass="15665">MKGLSIMNAIDVITGSGLLPLVEVGLRIAPTAAAAEGAATEISRCLEQAPSAAVRIAAVGREGSRVIVTLAVTLGTADEVKACAAPARAALELLAQLVERLEAFDPAFTSLPHGSSVDARIAAEIERPARRGADEHREGLTLAKAVIALSAVH</sequence>